<accession>A0A1X6WL41</accession>
<keyword evidence="1" id="KW-0812">Transmembrane</keyword>
<dbReference type="OrthoDB" id="2833124at2"/>
<feature type="transmembrane region" description="Helical" evidence="1">
    <location>
        <begin position="12"/>
        <end position="39"/>
    </location>
</feature>
<feature type="transmembrane region" description="Helical" evidence="1">
    <location>
        <begin position="245"/>
        <end position="265"/>
    </location>
</feature>
<sequence length="274" mass="32166">MYKKRVIFNYKWLLIISMIVAVIYTSYVINVMLPFWSIITGPEEYNVEKNFSLRSHAIVSVLQWSRINSECYLLPLLFPVCITLGLLSFKEDLQTYFIFGKNRFNSYGKELLKTMSLYSIMMSLVFTFGHCLIYGIFYILTPVTTDISLESTSYLFNFMVPSDLFEGYPIYYFLTTVILNDIPIIFAYTLFFCMSTVYLKDNLLLFAIFPTVFSFILLYVSNSVHFEYGDLTVPFLGYYSNIFEIWKYTMIPLFGFLIGLTIHLMRVGDSYDYK</sequence>
<keyword evidence="1" id="KW-0472">Membrane</keyword>
<organism evidence="2 3">
    <name type="scientific">Vagococcus fluvialis bH819</name>
    <dbReference type="NCBI Taxonomy" id="1255619"/>
    <lineage>
        <taxon>Bacteria</taxon>
        <taxon>Bacillati</taxon>
        <taxon>Bacillota</taxon>
        <taxon>Bacilli</taxon>
        <taxon>Lactobacillales</taxon>
        <taxon>Enterococcaceae</taxon>
        <taxon>Vagococcus</taxon>
    </lineage>
</organism>
<gene>
    <name evidence="2" type="ORF">FM121_03080</name>
</gene>
<keyword evidence="1" id="KW-1133">Transmembrane helix</keyword>
<dbReference type="RefSeq" id="WP_086950693.1">
    <property type="nucleotide sequence ID" value="NZ_FWFD01000007.1"/>
</dbReference>
<feature type="transmembrane region" description="Helical" evidence="1">
    <location>
        <begin position="117"/>
        <end position="140"/>
    </location>
</feature>
<keyword evidence="3" id="KW-1185">Reference proteome</keyword>
<feature type="transmembrane region" description="Helical" evidence="1">
    <location>
        <begin position="170"/>
        <end position="191"/>
    </location>
</feature>
<feature type="transmembrane region" description="Helical" evidence="1">
    <location>
        <begin position="72"/>
        <end position="89"/>
    </location>
</feature>
<proteinExistence type="predicted"/>
<name>A0A1X6WL41_9ENTE</name>
<dbReference type="Proteomes" id="UP000195918">
    <property type="component" value="Unassembled WGS sequence"/>
</dbReference>
<dbReference type="AlphaFoldDB" id="A0A1X6WL41"/>
<protein>
    <submittedName>
        <fullName evidence="2">Uncharacterized protein</fullName>
    </submittedName>
</protein>
<dbReference type="EMBL" id="FWFD01000007">
    <property type="protein sequence ID" value="SLM85053.1"/>
    <property type="molecule type" value="Genomic_DNA"/>
</dbReference>
<evidence type="ECO:0000313" key="3">
    <source>
        <dbReference type="Proteomes" id="UP000195918"/>
    </source>
</evidence>
<evidence type="ECO:0000313" key="2">
    <source>
        <dbReference type="EMBL" id="SLM85053.1"/>
    </source>
</evidence>
<reference evidence="3" key="1">
    <citation type="submission" date="2017-02" db="EMBL/GenBank/DDBJ databases">
        <authorList>
            <person name="Dridi B."/>
        </authorList>
    </citation>
    <scope>NUCLEOTIDE SEQUENCE [LARGE SCALE GENOMIC DNA]</scope>
    <source>
        <strain evidence="3">bH819</strain>
    </source>
</reference>
<feature type="transmembrane region" description="Helical" evidence="1">
    <location>
        <begin position="203"/>
        <end position="225"/>
    </location>
</feature>
<evidence type="ECO:0000256" key="1">
    <source>
        <dbReference type="SAM" id="Phobius"/>
    </source>
</evidence>